<feature type="region of interest" description="Disordered" evidence="1">
    <location>
        <begin position="1"/>
        <end position="32"/>
    </location>
</feature>
<evidence type="ECO:0008006" key="4">
    <source>
        <dbReference type="Google" id="ProtNLM"/>
    </source>
</evidence>
<accession>A0ABU5IFM0</accession>
<feature type="compositionally biased region" description="Polar residues" evidence="1">
    <location>
        <begin position="1"/>
        <end position="14"/>
    </location>
</feature>
<organism evidence="2 3">
    <name type="scientific">Azohydromonas lata</name>
    <dbReference type="NCBI Taxonomy" id="45677"/>
    <lineage>
        <taxon>Bacteria</taxon>
        <taxon>Pseudomonadati</taxon>
        <taxon>Pseudomonadota</taxon>
        <taxon>Betaproteobacteria</taxon>
        <taxon>Burkholderiales</taxon>
        <taxon>Sphaerotilaceae</taxon>
        <taxon>Azohydromonas</taxon>
    </lineage>
</organism>
<dbReference type="RefSeq" id="WP_322466086.1">
    <property type="nucleotide sequence ID" value="NZ_JAXOJX010000023.1"/>
</dbReference>
<protein>
    <recommendedName>
        <fullName evidence="4">Cyclase dehydrase</fullName>
    </recommendedName>
</protein>
<gene>
    <name evidence="2" type="ORF">SM757_15085</name>
</gene>
<evidence type="ECO:0000313" key="3">
    <source>
        <dbReference type="Proteomes" id="UP001293718"/>
    </source>
</evidence>
<dbReference type="Proteomes" id="UP001293718">
    <property type="component" value="Unassembled WGS sequence"/>
</dbReference>
<evidence type="ECO:0000256" key="1">
    <source>
        <dbReference type="SAM" id="MobiDB-lite"/>
    </source>
</evidence>
<proteinExistence type="predicted"/>
<name>A0ABU5IFM0_9BURK</name>
<dbReference type="EMBL" id="JAXOJX010000023">
    <property type="protein sequence ID" value="MDZ5457901.1"/>
    <property type="molecule type" value="Genomic_DNA"/>
</dbReference>
<sequence length="207" mass="21847">MQQQPSSLTESSGLPSGVYSPQAPQQRRHDAAVDDGHMLPSRRLARGLGWFSIGLGLAEVLAPRLMARATGLHGHESLVKAYGWREIAAGVGLLLAKDPTPWLWGRVAGDALDLAALGNRAITGNDAQRARAVSSLVAVAGVAALDVACATAVPKAQAVRQAQAAHDYSDRSGLPQDPECMRGAALASFEMPSDMRIPDALRPYTLH</sequence>
<evidence type="ECO:0000313" key="2">
    <source>
        <dbReference type="EMBL" id="MDZ5457901.1"/>
    </source>
</evidence>
<reference evidence="2 3" key="1">
    <citation type="submission" date="2023-11" db="EMBL/GenBank/DDBJ databases">
        <title>Draft genome of Azohydromonas lata strain H1 (DSM1123), a polyhydroxyalkanoate producer.</title>
        <authorList>
            <person name="Traversa D."/>
            <person name="D'Addabbo P."/>
            <person name="Pazzani C."/>
            <person name="Manzari C."/>
            <person name="Chiara M."/>
            <person name="Scrascia M."/>
        </authorList>
    </citation>
    <scope>NUCLEOTIDE SEQUENCE [LARGE SCALE GENOMIC DNA]</scope>
    <source>
        <strain evidence="2 3">H1</strain>
    </source>
</reference>
<keyword evidence="3" id="KW-1185">Reference proteome</keyword>
<comment type="caution">
    <text evidence="2">The sequence shown here is derived from an EMBL/GenBank/DDBJ whole genome shotgun (WGS) entry which is preliminary data.</text>
</comment>